<feature type="domain" description="Non-haem dioxygenase N-terminal" evidence="5">
    <location>
        <begin position="4"/>
        <end position="80"/>
    </location>
</feature>
<evidence type="ECO:0000256" key="2">
    <source>
        <dbReference type="ARBA" id="ARBA00023004"/>
    </source>
</evidence>
<dbReference type="PANTHER" id="PTHR47990">
    <property type="entry name" value="2-OXOGLUTARATE (2OG) AND FE(II)-DEPENDENT OXYGENASE SUPERFAMILY PROTEIN-RELATED"/>
    <property type="match status" value="1"/>
</dbReference>
<evidence type="ECO:0008006" key="8">
    <source>
        <dbReference type="Google" id="ProtNLM"/>
    </source>
</evidence>
<evidence type="ECO:0000313" key="6">
    <source>
        <dbReference type="EMBL" id="KAK6148924.1"/>
    </source>
</evidence>
<keyword evidence="1" id="KW-0479">Metal-binding</keyword>
<feature type="region of interest" description="Disordered" evidence="3">
    <location>
        <begin position="231"/>
        <end position="251"/>
    </location>
</feature>
<dbReference type="InterPro" id="IPR027443">
    <property type="entry name" value="IPNS-like_sf"/>
</dbReference>
<accession>A0ABR0WRV6</accession>
<feature type="compositionally biased region" description="Basic and acidic residues" evidence="3">
    <location>
        <begin position="242"/>
        <end position="251"/>
    </location>
</feature>
<dbReference type="EMBL" id="JABTTQ020000009">
    <property type="protein sequence ID" value="KAK6148924.1"/>
    <property type="molecule type" value="Genomic_DNA"/>
</dbReference>
<comment type="caution">
    <text evidence="6">The sequence shown here is derived from an EMBL/GenBank/DDBJ whole genome shotgun (WGS) entry which is preliminary data.</text>
</comment>
<dbReference type="SUPFAM" id="SSF51197">
    <property type="entry name" value="Clavaminate synthase-like"/>
    <property type="match status" value="1"/>
</dbReference>
<sequence length="282" mass="32039">MNKLPIIDFSNLKPQTPTWDSVKIQVMKALEEYGCFEAIFDEIPLNLRKSIIDGSKQVFDLPLQKKQRNKNNSPYHGYIGQYPTIPLYESLGIEDALSPGKIESFTNHMWSEGNPTFSKSVESFCGGLSELDKTVRRMVLESLGLEKYMDDHMDSTHCFVRFQKYDVPKSNETKIGLKSHTDKNIVTILYGNEVKGLEVLTKDGNWINANPSLNSFIVMVADSFHITVNKRESPPSQSVAGVRRDGERNGEKREYFLQAGRSRGMDKWAAAFSLSQSNDDRR</sequence>
<gene>
    <name evidence="6" type="ORF">DH2020_016449</name>
</gene>
<dbReference type="Pfam" id="PF03171">
    <property type="entry name" value="2OG-FeII_Oxy"/>
    <property type="match status" value="1"/>
</dbReference>
<reference evidence="6 7" key="1">
    <citation type="journal article" date="2021" name="Comput. Struct. Biotechnol. J.">
        <title>De novo genome assembly of the potent medicinal plant Rehmannia glutinosa using nanopore technology.</title>
        <authorList>
            <person name="Ma L."/>
            <person name="Dong C."/>
            <person name="Song C."/>
            <person name="Wang X."/>
            <person name="Zheng X."/>
            <person name="Niu Y."/>
            <person name="Chen S."/>
            <person name="Feng W."/>
        </authorList>
    </citation>
    <scope>NUCLEOTIDE SEQUENCE [LARGE SCALE GENOMIC DNA]</scope>
    <source>
        <strain evidence="6">DH-2019</strain>
    </source>
</reference>
<dbReference type="Proteomes" id="UP001318860">
    <property type="component" value="Unassembled WGS sequence"/>
</dbReference>
<evidence type="ECO:0000256" key="3">
    <source>
        <dbReference type="SAM" id="MobiDB-lite"/>
    </source>
</evidence>
<evidence type="ECO:0000259" key="5">
    <source>
        <dbReference type="Pfam" id="PF14226"/>
    </source>
</evidence>
<feature type="domain" description="Isopenicillin N synthase-like Fe(2+) 2OG dioxygenase" evidence="4">
    <location>
        <begin position="161"/>
        <end position="232"/>
    </location>
</feature>
<name>A0ABR0WRV6_REHGL</name>
<proteinExistence type="predicted"/>
<evidence type="ECO:0000313" key="7">
    <source>
        <dbReference type="Proteomes" id="UP001318860"/>
    </source>
</evidence>
<keyword evidence="7" id="KW-1185">Reference proteome</keyword>
<organism evidence="6 7">
    <name type="scientific">Rehmannia glutinosa</name>
    <name type="common">Chinese foxglove</name>
    <dbReference type="NCBI Taxonomy" id="99300"/>
    <lineage>
        <taxon>Eukaryota</taxon>
        <taxon>Viridiplantae</taxon>
        <taxon>Streptophyta</taxon>
        <taxon>Embryophyta</taxon>
        <taxon>Tracheophyta</taxon>
        <taxon>Spermatophyta</taxon>
        <taxon>Magnoliopsida</taxon>
        <taxon>eudicotyledons</taxon>
        <taxon>Gunneridae</taxon>
        <taxon>Pentapetalae</taxon>
        <taxon>asterids</taxon>
        <taxon>lamiids</taxon>
        <taxon>Lamiales</taxon>
        <taxon>Orobanchaceae</taxon>
        <taxon>Rehmannieae</taxon>
        <taxon>Rehmannia</taxon>
    </lineage>
</organism>
<dbReference type="Gene3D" id="2.60.120.330">
    <property type="entry name" value="B-lactam Antibiotic, Isopenicillin N Synthase, Chain"/>
    <property type="match status" value="1"/>
</dbReference>
<dbReference type="InterPro" id="IPR044861">
    <property type="entry name" value="IPNS-like_FE2OG_OXY"/>
</dbReference>
<evidence type="ECO:0000259" key="4">
    <source>
        <dbReference type="Pfam" id="PF03171"/>
    </source>
</evidence>
<dbReference type="Pfam" id="PF14226">
    <property type="entry name" value="DIOX_N"/>
    <property type="match status" value="1"/>
</dbReference>
<protein>
    <recommendedName>
        <fullName evidence="8">2-oxoglutarate-dependent dioxygenase</fullName>
    </recommendedName>
</protein>
<evidence type="ECO:0000256" key="1">
    <source>
        <dbReference type="ARBA" id="ARBA00022723"/>
    </source>
</evidence>
<keyword evidence="2" id="KW-0408">Iron</keyword>
<dbReference type="InterPro" id="IPR026992">
    <property type="entry name" value="DIOX_N"/>
</dbReference>
<dbReference type="InterPro" id="IPR050231">
    <property type="entry name" value="Iron_ascorbate_oxido_reductase"/>
</dbReference>